<keyword evidence="3" id="KW-1185">Reference proteome</keyword>
<dbReference type="EMBL" id="JAQOWY010000654">
    <property type="protein sequence ID" value="KAK1839584.1"/>
    <property type="molecule type" value="Genomic_DNA"/>
</dbReference>
<sequence length="270" mass="29295">MECGSTAAGWRRVRKSNGAASWATAVELPTIVSCGIRSSVPLSVRTANRRRSLPGAAGTDSLANYGELRNNGRKETSRMAAGPPREHWAAPGTALTQNRKSTFNFLKHIHGISTIQWMSSTERLNPSATVHTQHLLGAPPEGPFEVRRPPATSAGIGRGGIHRYTVRRYTTITSWGTESEYTNGQVPTSGDPKNKIRITGNLQLKLGSRLRIRHRPHKLAPPRPPHPRIPPPSDGEISLCSVISIHPVPIADAAQSPPLPRPCLTFHAVL</sequence>
<feature type="region of interest" description="Disordered" evidence="1">
    <location>
        <begin position="137"/>
        <end position="158"/>
    </location>
</feature>
<name>A0AAD9A5U6_9PEZI</name>
<comment type="caution">
    <text evidence="2">The sequence shown here is derived from an EMBL/GenBank/DDBJ whole genome shotgun (WGS) entry which is preliminary data.</text>
</comment>
<dbReference type="AlphaFoldDB" id="A0AAD9A5U6"/>
<evidence type="ECO:0000313" key="2">
    <source>
        <dbReference type="EMBL" id="KAK1839584.1"/>
    </source>
</evidence>
<organism evidence="2 3">
    <name type="scientific">Colletotrichum chrysophilum</name>
    <dbReference type="NCBI Taxonomy" id="1836956"/>
    <lineage>
        <taxon>Eukaryota</taxon>
        <taxon>Fungi</taxon>
        <taxon>Dikarya</taxon>
        <taxon>Ascomycota</taxon>
        <taxon>Pezizomycotina</taxon>
        <taxon>Sordariomycetes</taxon>
        <taxon>Hypocreomycetidae</taxon>
        <taxon>Glomerellales</taxon>
        <taxon>Glomerellaceae</taxon>
        <taxon>Colletotrichum</taxon>
        <taxon>Colletotrichum gloeosporioides species complex</taxon>
    </lineage>
</organism>
<feature type="region of interest" description="Disordered" evidence="1">
    <location>
        <begin position="52"/>
        <end position="92"/>
    </location>
</feature>
<reference evidence="2" key="1">
    <citation type="submission" date="2023-01" db="EMBL/GenBank/DDBJ databases">
        <title>Colletotrichum chrysophilum M932 genome sequence.</title>
        <authorList>
            <person name="Baroncelli R."/>
        </authorList>
    </citation>
    <scope>NUCLEOTIDE SEQUENCE</scope>
    <source>
        <strain evidence="2">M932</strain>
    </source>
</reference>
<evidence type="ECO:0000313" key="3">
    <source>
        <dbReference type="Proteomes" id="UP001243330"/>
    </source>
</evidence>
<dbReference type="Proteomes" id="UP001243330">
    <property type="component" value="Unassembled WGS sequence"/>
</dbReference>
<protein>
    <submittedName>
        <fullName evidence="2">Uncharacterized protein</fullName>
    </submittedName>
</protein>
<proteinExistence type="predicted"/>
<evidence type="ECO:0000256" key="1">
    <source>
        <dbReference type="SAM" id="MobiDB-lite"/>
    </source>
</evidence>
<gene>
    <name evidence="2" type="ORF">CCHR01_17796</name>
</gene>
<accession>A0AAD9A5U6</accession>